<dbReference type="Gene3D" id="3.30.460.40">
    <property type="match status" value="1"/>
</dbReference>
<name>A0A4P7SN50_9CELL</name>
<keyword evidence="2" id="KW-1185">Reference proteome</keyword>
<dbReference type="OrthoDB" id="9800567at2"/>
<sequence length="158" mass="16932">MDADEVHAVLDALALAGCRAWVAGGWGVDALLGRQTRQHRDLDLAVDATTEAAALRALARRGYAVETDWRPVRVELAAPGGRWVDLHPVVFDEAGDGVQADLDGGVFTYPAACFVTGTVAGRPVGCLSVQQQLLFHTGYEPREVDLADLALLRQLRDG</sequence>
<dbReference type="KEGG" id="celz:E5225_15775"/>
<accession>A0A4P7SN50</accession>
<dbReference type="Pfam" id="PF10706">
    <property type="entry name" value="Aminoglyc_resit"/>
    <property type="match status" value="1"/>
</dbReference>
<gene>
    <name evidence="1" type="ORF">E5225_15775</name>
</gene>
<dbReference type="AlphaFoldDB" id="A0A4P7SN50"/>
<dbReference type="Proteomes" id="UP000296469">
    <property type="component" value="Chromosome"/>
</dbReference>
<dbReference type="EMBL" id="CP039291">
    <property type="protein sequence ID" value="QCB95471.1"/>
    <property type="molecule type" value="Genomic_DNA"/>
</dbReference>
<evidence type="ECO:0000313" key="2">
    <source>
        <dbReference type="Proteomes" id="UP000296469"/>
    </source>
</evidence>
<reference evidence="1 2" key="1">
    <citation type="submission" date="2019-04" db="EMBL/GenBank/DDBJ databases">
        <title>Isolation and identification of Cellulomonas shaoxiangyii sp. Nov. isolated from feces of the Tibetan antelopes (Pantholops hodgsonii) in the Qinghai-Tibet plateau of China.</title>
        <authorList>
            <person name="Tian Z."/>
        </authorList>
    </citation>
    <scope>NUCLEOTIDE SEQUENCE [LARGE SCALE GENOMIC DNA]</scope>
    <source>
        <strain evidence="1 2">Z28</strain>
    </source>
</reference>
<protein>
    <submittedName>
        <fullName evidence="1">Amino acid transporter</fullName>
    </submittedName>
</protein>
<dbReference type="InterPro" id="IPR019646">
    <property type="entry name" value="Aminoglyc_AdlTrfase"/>
</dbReference>
<organism evidence="1 2">
    <name type="scientific">Cellulomonas shaoxiangyii</name>
    <dbReference type="NCBI Taxonomy" id="2566013"/>
    <lineage>
        <taxon>Bacteria</taxon>
        <taxon>Bacillati</taxon>
        <taxon>Actinomycetota</taxon>
        <taxon>Actinomycetes</taxon>
        <taxon>Micrococcales</taxon>
        <taxon>Cellulomonadaceae</taxon>
        <taxon>Cellulomonas</taxon>
    </lineage>
</organism>
<evidence type="ECO:0000313" key="1">
    <source>
        <dbReference type="EMBL" id="QCB95471.1"/>
    </source>
</evidence>
<proteinExistence type="predicted"/>